<feature type="compositionally biased region" description="Basic and acidic residues" evidence="1">
    <location>
        <begin position="1"/>
        <end position="11"/>
    </location>
</feature>
<feature type="region of interest" description="Disordered" evidence="1">
    <location>
        <begin position="34"/>
        <end position="92"/>
    </location>
</feature>
<dbReference type="Proteomes" id="UP000466997">
    <property type="component" value="Chromosome"/>
</dbReference>
<reference evidence="2 3" key="1">
    <citation type="journal article" date="2019" name="Emerg. Microbes Infect.">
        <title>Comprehensive subspecies identification of 175 nontuberculous mycobacteria species based on 7547 genomic profiles.</title>
        <authorList>
            <person name="Matsumoto Y."/>
            <person name="Kinjo T."/>
            <person name="Motooka D."/>
            <person name="Nabeya D."/>
            <person name="Jung N."/>
            <person name="Uechi K."/>
            <person name="Horii T."/>
            <person name="Iida T."/>
            <person name="Fujita J."/>
            <person name="Nakamura S."/>
        </authorList>
    </citation>
    <scope>NUCLEOTIDE SEQUENCE [LARGE SCALE GENOMIC DNA]</scope>
    <source>
        <strain evidence="2 3">JCM 6391</strain>
    </source>
</reference>
<feature type="compositionally biased region" description="Low complexity" evidence="1">
    <location>
        <begin position="41"/>
        <end position="54"/>
    </location>
</feature>
<evidence type="ECO:0000313" key="3">
    <source>
        <dbReference type="Proteomes" id="UP000466997"/>
    </source>
</evidence>
<name>A0A7I7JQN4_9MYCO</name>
<protein>
    <submittedName>
        <fullName evidence="2">Uncharacterized protein</fullName>
    </submittedName>
</protein>
<evidence type="ECO:0000256" key="1">
    <source>
        <dbReference type="SAM" id="MobiDB-lite"/>
    </source>
</evidence>
<accession>A0A7I7JQN4</accession>
<proteinExistence type="predicted"/>
<dbReference type="AlphaFoldDB" id="A0A7I7JQN4"/>
<keyword evidence="3" id="KW-1185">Reference proteome</keyword>
<sequence>MHDGIRRRGVDPVRPVPRHRCGAGLLQRLVTEQPLRRRRQLGQLGRRPAAQQGGLDQGGGAVAEPGPQRGRVGDAGGVGQREPGDLGQVGVAGRRAEVTDVVGFEAEAGTQDGLTPVTITL</sequence>
<gene>
    <name evidence="2" type="ORF">MNVM_32860</name>
</gene>
<organism evidence="2 3">
    <name type="scientific">Mycobacterium novum</name>
    <dbReference type="NCBI Taxonomy" id="2492438"/>
    <lineage>
        <taxon>Bacteria</taxon>
        <taxon>Bacillati</taxon>
        <taxon>Actinomycetota</taxon>
        <taxon>Actinomycetes</taxon>
        <taxon>Mycobacteriales</taxon>
        <taxon>Mycobacteriaceae</taxon>
        <taxon>Mycobacterium</taxon>
    </lineage>
</organism>
<evidence type="ECO:0000313" key="2">
    <source>
        <dbReference type="EMBL" id="BBX14205.1"/>
    </source>
</evidence>
<dbReference type="EMBL" id="AP022562">
    <property type="protein sequence ID" value="BBX14205.1"/>
    <property type="molecule type" value="Genomic_DNA"/>
</dbReference>
<feature type="region of interest" description="Disordered" evidence="1">
    <location>
        <begin position="1"/>
        <end position="21"/>
    </location>
</feature>
<dbReference type="KEGG" id="mnm:MNVM_32860"/>